<dbReference type="AlphaFoldDB" id="A0A9P9AUC8"/>
<evidence type="ECO:0000256" key="1">
    <source>
        <dbReference type="SAM" id="SignalP"/>
    </source>
</evidence>
<sequence length="163" mass="17448">MQLYPLLIAFAPIVMAFNFTGPDFDSKVNLSSPVVISWTSSGDSNLPLFDLFFHGDLAGSGGSFMYKLETNLTQSKTGNFTWDPTAVTKALAAAENRLSTEDDFYFEAKEHPLNGTGVVSSTLSESFAVEGYEHMGESSSASNPRMNGILVGGMVVAVLACLN</sequence>
<dbReference type="EMBL" id="JAGPYM010000007">
    <property type="protein sequence ID" value="KAH6892485.1"/>
    <property type="molecule type" value="Genomic_DNA"/>
</dbReference>
<dbReference type="OrthoDB" id="5217917at2759"/>
<evidence type="ECO:0000313" key="3">
    <source>
        <dbReference type="Proteomes" id="UP000777438"/>
    </source>
</evidence>
<protein>
    <submittedName>
        <fullName evidence="2">Uncharacterized protein</fullName>
    </submittedName>
</protein>
<reference evidence="2 3" key="1">
    <citation type="journal article" date="2021" name="Nat. Commun.">
        <title>Genetic determinants of endophytism in the Arabidopsis root mycobiome.</title>
        <authorList>
            <person name="Mesny F."/>
            <person name="Miyauchi S."/>
            <person name="Thiergart T."/>
            <person name="Pickel B."/>
            <person name="Atanasova L."/>
            <person name="Karlsson M."/>
            <person name="Huettel B."/>
            <person name="Barry K.W."/>
            <person name="Haridas S."/>
            <person name="Chen C."/>
            <person name="Bauer D."/>
            <person name="Andreopoulos W."/>
            <person name="Pangilinan J."/>
            <person name="LaButti K."/>
            <person name="Riley R."/>
            <person name="Lipzen A."/>
            <person name="Clum A."/>
            <person name="Drula E."/>
            <person name="Henrissat B."/>
            <person name="Kohler A."/>
            <person name="Grigoriev I.V."/>
            <person name="Martin F.M."/>
            <person name="Hacquard S."/>
        </authorList>
    </citation>
    <scope>NUCLEOTIDE SEQUENCE [LARGE SCALE GENOMIC DNA]</scope>
    <source>
        <strain evidence="2 3">MPI-CAGE-CH-0241</strain>
    </source>
</reference>
<proteinExistence type="predicted"/>
<keyword evidence="3" id="KW-1185">Reference proteome</keyword>
<evidence type="ECO:0000313" key="2">
    <source>
        <dbReference type="EMBL" id="KAH6892485.1"/>
    </source>
</evidence>
<organism evidence="2 3">
    <name type="scientific">Thelonectria olida</name>
    <dbReference type="NCBI Taxonomy" id="1576542"/>
    <lineage>
        <taxon>Eukaryota</taxon>
        <taxon>Fungi</taxon>
        <taxon>Dikarya</taxon>
        <taxon>Ascomycota</taxon>
        <taxon>Pezizomycotina</taxon>
        <taxon>Sordariomycetes</taxon>
        <taxon>Hypocreomycetidae</taxon>
        <taxon>Hypocreales</taxon>
        <taxon>Nectriaceae</taxon>
        <taxon>Thelonectria</taxon>
    </lineage>
</organism>
<comment type="caution">
    <text evidence="2">The sequence shown here is derived from an EMBL/GenBank/DDBJ whole genome shotgun (WGS) entry which is preliminary data.</text>
</comment>
<keyword evidence="1" id="KW-0732">Signal</keyword>
<feature type="chain" id="PRO_5040516019" evidence="1">
    <location>
        <begin position="17"/>
        <end position="163"/>
    </location>
</feature>
<gene>
    <name evidence="2" type="ORF">B0T10DRAFT_483843</name>
</gene>
<dbReference type="Proteomes" id="UP000777438">
    <property type="component" value="Unassembled WGS sequence"/>
</dbReference>
<name>A0A9P9AUC8_9HYPO</name>
<feature type="signal peptide" evidence="1">
    <location>
        <begin position="1"/>
        <end position="16"/>
    </location>
</feature>
<accession>A0A9P9AUC8</accession>